<feature type="region of interest" description="Disordered" evidence="1">
    <location>
        <begin position="100"/>
        <end position="124"/>
    </location>
</feature>
<dbReference type="EMBL" id="CP012109">
    <property type="protein sequence ID" value="AKQ67004.1"/>
    <property type="molecule type" value="Genomic_DNA"/>
</dbReference>
<dbReference type="STRING" id="1297742.A176_003916"/>
<dbReference type="KEGG" id="mym:A176_003916"/>
<sequence length="124" mass="13487">MQWRIPVTCDIRPPLRLALRVRRGRCSPAPVQCRHGSQDITGPDIPTLLSIDVARSPRASRPHAVGASHLRCGVTGTEGFPLVVTSRNLPRSRRMATGWCRVGGDSERRGPRAGLGGARMKSQT</sequence>
<evidence type="ECO:0000313" key="2">
    <source>
        <dbReference type="EMBL" id="AKQ67004.1"/>
    </source>
</evidence>
<reference evidence="2 3" key="1">
    <citation type="journal article" date="2016" name="PLoS ONE">
        <title>Complete Genome Sequence and Comparative Genomics of a Novel Myxobacterium Myxococcus hansupus.</title>
        <authorList>
            <person name="Sharma G."/>
            <person name="Narwani T."/>
            <person name="Subramanian S."/>
        </authorList>
    </citation>
    <scope>NUCLEOTIDE SEQUENCE [LARGE SCALE GENOMIC DNA]</scope>
    <source>
        <strain evidence="3">mixupus</strain>
    </source>
</reference>
<evidence type="ECO:0000313" key="3">
    <source>
        <dbReference type="Proteomes" id="UP000009026"/>
    </source>
</evidence>
<protein>
    <submittedName>
        <fullName evidence="2">Uncharacterized protein</fullName>
    </submittedName>
</protein>
<name>A0A0H4WW24_9BACT</name>
<evidence type="ECO:0000256" key="1">
    <source>
        <dbReference type="SAM" id="MobiDB-lite"/>
    </source>
</evidence>
<gene>
    <name evidence="2" type="ORF">A176_003916</name>
</gene>
<dbReference type="AlphaFoldDB" id="A0A0H4WW24"/>
<dbReference type="Proteomes" id="UP000009026">
    <property type="component" value="Chromosome"/>
</dbReference>
<organism evidence="2 3">
    <name type="scientific">Pseudomyxococcus hansupus</name>
    <dbReference type="NCBI Taxonomy" id="1297742"/>
    <lineage>
        <taxon>Bacteria</taxon>
        <taxon>Pseudomonadati</taxon>
        <taxon>Myxococcota</taxon>
        <taxon>Myxococcia</taxon>
        <taxon>Myxococcales</taxon>
        <taxon>Cystobacterineae</taxon>
        <taxon>Myxococcaceae</taxon>
        <taxon>Pseudomyxococcus</taxon>
    </lineage>
</organism>
<proteinExistence type="predicted"/>
<keyword evidence="3" id="KW-1185">Reference proteome</keyword>
<accession>A0A0H4WW24</accession>